<dbReference type="InterPro" id="IPR000222">
    <property type="entry name" value="PP2C_BS"/>
</dbReference>
<dbReference type="PROSITE" id="PS51746">
    <property type="entry name" value="PPM_2"/>
    <property type="match status" value="1"/>
</dbReference>
<evidence type="ECO:0000256" key="3">
    <source>
        <dbReference type="ARBA" id="ARBA00004514"/>
    </source>
</evidence>
<dbReference type="HOGENOM" id="CLU_013173_4_0_1"/>
<dbReference type="eggNOG" id="KOG0697">
    <property type="taxonomic scope" value="Eukaryota"/>
</dbReference>
<evidence type="ECO:0000256" key="5">
    <source>
        <dbReference type="ARBA" id="ARBA00006702"/>
    </source>
</evidence>
<evidence type="ECO:0000259" key="17">
    <source>
        <dbReference type="PROSITE" id="PS51746"/>
    </source>
</evidence>
<dbReference type="InterPro" id="IPR036580">
    <property type="entry name" value="PP2C_C_sf"/>
</dbReference>
<dbReference type="Pfam" id="PF07830">
    <property type="entry name" value="PP2C_C"/>
    <property type="match status" value="1"/>
</dbReference>
<evidence type="ECO:0000256" key="13">
    <source>
        <dbReference type="ARBA" id="ARBA00023136"/>
    </source>
</evidence>
<evidence type="ECO:0000256" key="1">
    <source>
        <dbReference type="ARBA" id="ARBA00001936"/>
    </source>
</evidence>
<keyword evidence="9" id="KW-0479">Metal-binding</keyword>
<protein>
    <submittedName>
        <fullName evidence="18">CG6036-PA</fullName>
    </submittedName>
</protein>
<comment type="similarity">
    <text evidence="5 16">Belongs to the PP2C family.</text>
</comment>
<evidence type="ECO:0000313" key="29">
    <source>
        <dbReference type="EMBL" id="EDV33989.1"/>
    </source>
</evidence>
<evidence type="ECO:0000256" key="4">
    <source>
        <dbReference type="ARBA" id="ARBA00004635"/>
    </source>
</evidence>
<dbReference type="GO" id="GO:0005829">
    <property type="term" value="C:cytosol"/>
    <property type="evidence" value="ECO:0007669"/>
    <property type="project" value="UniProtKB-SubCell"/>
</dbReference>
<evidence type="ECO:0000256" key="9">
    <source>
        <dbReference type="ARBA" id="ARBA00022723"/>
    </source>
</evidence>
<dbReference type="EMBL" id="FN546602">
    <property type="protein sequence ID" value="CBE66901.1"/>
    <property type="molecule type" value="Genomic_DNA"/>
</dbReference>
<keyword evidence="13" id="KW-0472">Membrane</keyword>
<evidence type="ECO:0000313" key="27">
    <source>
        <dbReference type="EMBL" id="CBE66907.1"/>
    </source>
</evidence>
<dbReference type="GO" id="GO:0030145">
    <property type="term" value="F:manganese ion binding"/>
    <property type="evidence" value="ECO:0007669"/>
    <property type="project" value="InterPro"/>
</dbReference>
<dbReference type="Proteomes" id="UP000007801">
    <property type="component" value="Unassembled WGS sequence"/>
</dbReference>
<dbReference type="EMBL" id="CH902661">
    <property type="protein sequence ID" value="EDV33989.1"/>
    <property type="molecule type" value="Genomic_DNA"/>
</dbReference>
<dbReference type="EMBL" id="FN546601">
    <property type="protein sequence ID" value="CBE66900.1"/>
    <property type="molecule type" value="Genomic_DNA"/>
</dbReference>
<keyword evidence="8" id="KW-0519">Myristate</keyword>
<comment type="subcellular location">
    <subcellularLocation>
        <location evidence="3">Cytoplasm</location>
        <location evidence="3">Cytosol</location>
    </subcellularLocation>
    <subcellularLocation>
        <location evidence="4">Membrane</location>
        <topology evidence="4">Lipid-anchor</topology>
    </subcellularLocation>
</comment>
<dbReference type="FunCoup" id="B3N1M0">
    <property type="interactions" value="133"/>
</dbReference>
<dbReference type="EMBL" id="FN546604">
    <property type="protein sequence ID" value="CBE66903.1"/>
    <property type="molecule type" value="Genomic_DNA"/>
</dbReference>
<feature type="domain" description="PPM-type phosphatase" evidence="17">
    <location>
        <begin position="23"/>
        <end position="278"/>
    </location>
</feature>
<evidence type="ECO:0000313" key="28">
    <source>
        <dbReference type="EMBL" id="CBE66908.1"/>
    </source>
</evidence>
<evidence type="ECO:0000313" key="23">
    <source>
        <dbReference type="EMBL" id="CBE66903.1"/>
    </source>
</evidence>
<dbReference type="KEGG" id="dan:6503423"/>
<keyword evidence="15" id="KW-0449">Lipoprotein</keyword>
<dbReference type="Gene3D" id="3.60.40.10">
    <property type="entry name" value="PPM-type phosphatase domain"/>
    <property type="match status" value="1"/>
</dbReference>
<evidence type="ECO:0000256" key="10">
    <source>
        <dbReference type="ARBA" id="ARBA00022801"/>
    </source>
</evidence>
<dbReference type="CDD" id="cd00143">
    <property type="entry name" value="PP2Cc"/>
    <property type="match status" value="1"/>
</dbReference>
<name>B3N1M0_DROAN</name>
<dbReference type="STRING" id="7217.B3N1M0"/>
<dbReference type="PROSITE" id="PS01032">
    <property type="entry name" value="PPM_1"/>
    <property type="match status" value="1"/>
</dbReference>
<dbReference type="SUPFAM" id="SSF81601">
    <property type="entry name" value="Protein serine/threonine phosphatase 2C, C-terminal domain"/>
    <property type="match status" value="1"/>
</dbReference>
<reference evidence="18" key="3">
    <citation type="journal article" date="2012" name="Int J Evol Biol">
        <title>Inter- and intraspecific variation in Drosophila genes with sex-biased expression.</title>
        <authorList>
            <person name="Muller L."/>
            <person name="Grath S."/>
            <person name="von Heckel K."/>
            <person name="Parsch J."/>
        </authorList>
    </citation>
    <scope>NUCLEOTIDE SEQUENCE</scope>
    <source>
        <strain evidence="18">BKK10</strain>
        <strain evidence="19">BKK11</strain>
        <strain evidence="20">BKK12</strain>
        <strain evidence="21">BKK13</strain>
        <strain evidence="22">BKK15</strain>
        <strain evidence="23">BKK16</strain>
        <strain evidence="24">BKK4</strain>
        <strain evidence="25">BKK5</strain>
        <strain evidence="26">BKK6</strain>
        <strain evidence="27">BKK8</strain>
        <strain evidence="28">BKK9</strain>
    </source>
</reference>
<evidence type="ECO:0000256" key="7">
    <source>
        <dbReference type="ARBA" id="ARBA00022553"/>
    </source>
</evidence>
<organism evidence="29 30">
    <name type="scientific">Drosophila ananassae</name>
    <name type="common">Fruit fly</name>
    <dbReference type="NCBI Taxonomy" id="7217"/>
    <lineage>
        <taxon>Eukaryota</taxon>
        <taxon>Metazoa</taxon>
        <taxon>Ecdysozoa</taxon>
        <taxon>Arthropoda</taxon>
        <taxon>Hexapoda</taxon>
        <taxon>Insecta</taxon>
        <taxon>Pterygota</taxon>
        <taxon>Neoptera</taxon>
        <taxon>Endopterygota</taxon>
        <taxon>Diptera</taxon>
        <taxon>Brachycera</taxon>
        <taxon>Muscomorpha</taxon>
        <taxon>Ephydroidea</taxon>
        <taxon>Drosophilidae</taxon>
        <taxon>Drosophila</taxon>
        <taxon>Sophophora</taxon>
    </lineage>
</organism>
<keyword evidence="10 16" id="KW-0378">Hydrolase</keyword>
<dbReference type="GO" id="GO:0016020">
    <property type="term" value="C:membrane"/>
    <property type="evidence" value="ECO:0007669"/>
    <property type="project" value="UniProtKB-SubCell"/>
</dbReference>
<dbReference type="FunFam" id="3.60.40.10:FF:000001">
    <property type="entry name" value="protein phosphatase 1B isoform X1"/>
    <property type="match status" value="1"/>
</dbReference>
<evidence type="ECO:0000313" key="20">
    <source>
        <dbReference type="EMBL" id="CBE66900.1"/>
    </source>
</evidence>
<comment type="cofactor">
    <cofactor evidence="2">
        <name>Mg(2+)</name>
        <dbReference type="ChEBI" id="CHEBI:18420"/>
    </cofactor>
</comment>
<dbReference type="PANTHER" id="PTHR47992">
    <property type="entry name" value="PROTEIN PHOSPHATASE"/>
    <property type="match status" value="1"/>
</dbReference>
<reference evidence="29" key="4">
    <citation type="submission" date="2015-10" db="EMBL/GenBank/DDBJ databases">
        <authorList>
            <consortium name="FlyBase"/>
        </authorList>
    </citation>
    <scope>NUCLEOTIDE SEQUENCE</scope>
    <source>
        <strain evidence="29">TSC#14024-0371.13</strain>
    </source>
</reference>
<evidence type="ECO:0000256" key="6">
    <source>
        <dbReference type="ARBA" id="ARBA00022490"/>
    </source>
</evidence>
<dbReference type="GO" id="GO:0000287">
    <property type="term" value="F:magnesium ion binding"/>
    <property type="evidence" value="ECO:0007669"/>
    <property type="project" value="InterPro"/>
</dbReference>
<evidence type="ECO:0000313" key="19">
    <source>
        <dbReference type="EMBL" id="CBE66899.1"/>
    </source>
</evidence>
<dbReference type="OMA" id="KRMAINI"/>
<keyword evidence="6" id="KW-0963">Cytoplasm</keyword>
<evidence type="ECO:0000313" key="25">
    <source>
        <dbReference type="EMBL" id="CBE66905.1"/>
    </source>
</evidence>
<dbReference type="AlphaFoldDB" id="B3N1M0"/>
<dbReference type="EMBL" id="FN546609">
    <property type="protein sequence ID" value="CBE66908.1"/>
    <property type="molecule type" value="Genomic_DNA"/>
</dbReference>
<evidence type="ECO:0000256" key="15">
    <source>
        <dbReference type="ARBA" id="ARBA00023288"/>
    </source>
</evidence>
<dbReference type="EMBL" id="FN546608">
    <property type="protein sequence ID" value="CBE66907.1"/>
    <property type="molecule type" value="Genomic_DNA"/>
</dbReference>
<evidence type="ECO:0000256" key="11">
    <source>
        <dbReference type="ARBA" id="ARBA00022842"/>
    </source>
</evidence>
<comment type="cofactor">
    <cofactor evidence="1">
        <name>Mn(2+)</name>
        <dbReference type="ChEBI" id="CHEBI:29035"/>
    </cofactor>
</comment>
<evidence type="ECO:0000256" key="8">
    <source>
        <dbReference type="ARBA" id="ARBA00022707"/>
    </source>
</evidence>
<dbReference type="EMBL" id="FN546607">
    <property type="protein sequence ID" value="CBE66906.1"/>
    <property type="molecule type" value="Genomic_DNA"/>
</dbReference>
<keyword evidence="30" id="KW-1185">Reference proteome</keyword>
<evidence type="ECO:0000313" key="21">
    <source>
        <dbReference type="EMBL" id="CBE66901.1"/>
    </source>
</evidence>
<evidence type="ECO:0000313" key="26">
    <source>
        <dbReference type="EMBL" id="CBE66906.1"/>
    </source>
</evidence>
<evidence type="ECO:0000313" key="24">
    <source>
        <dbReference type="EMBL" id="CBE66904.1"/>
    </source>
</evidence>
<dbReference type="EMBL" id="FN546605">
    <property type="protein sequence ID" value="CBE66904.1"/>
    <property type="molecule type" value="Genomic_DNA"/>
</dbReference>
<evidence type="ECO:0000256" key="2">
    <source>
        <dbReference type="ARBA" id="ARBA00001946"/>
    </source>
</evidence>
<dbReference type="GeneID" id="6503423"/>
<dbReference type="GO" id="GO:0004722">
    <property type="term" value="F:protein serine/threonine phosphatase activity"/>
    <property type="evidence" value="ECO:0007669"/>
    <property type="project" value="InterPro"/>
</dbReference>
<dbReference type="EMBL" id="FN546606">
    <property type="protein sequence ID" value="CBE66905.1"/>
    <property type="molecule type" value="Genomic_DNA"/>
</dbReference>
<keyword evidence="11" id="KW-0460">Magnesium</keyword>
<dbReference type="Gene3D" id="1.10.10.430">
    <property type="entry name" value="Phosphatase 2C, C-terminal domain suprefamily"/>
    <property type="match status" value="1"/>
</dbReference>
<reference evidence="29" key="2">
    <citation type="journal article" date="2008" name="Bioinformatics">
        <title>Assembly reconciliation.</title>
        <authorList>
            <person name="Zimin A.V."/>
            <person name="Smith D.R."/>
            <person name="Sutton G."/>
            <person name="Yorke J.A."/>
        </authorList>
    </citation>
    <scope>NUCLEOTIDE SEQUENCE</scope>
    <source>
        <strain evidence="29">TSC#14024-0371.13</strain>
    </source>
</reference>
<keyword evidence="12 16" id="KW-0904">Protein phosphatase</keyword>
<keyword evidence="14" id="KW-0464">Manganese</keyword>
<dbReference type="EMBL" id="FN546603">
    <property type="protein sequence ID" value="CBE66902.1"/>
    <property type="molecule type" value="Genomic_DNA"/>
</dbReference>
<evidence type="ECO:0000256" key="12">
    <source>
        <dbReference type="ARBA" id="ARBA00022912"/>
    </source>
</evidence>
<dbReference type="InterPro" id="IPR015655">
    <property type="entry name" value="PP2C"/>
</dbReference>
<evidence type="ECO:0000256" key="16">
    <source>
        <dbReference type="RuleBase" id="RU003465"/>
    </source>
</evidence>
<dbReference type="Pfam" id="PF00481">
    <property type="entry name" value="PP2C"/>
    <property type="match status" value="1"/>
</dbReference>
<evidence type="ECO:0000313" key="18">
    <source>
        <dbReference type="EMBL" id="CBE66898.1"/>
    </source>
</evidence>
<dbReference type="OrthoDB" id="10264738at2759"/>
<dbReference type="EMBL" id="FN546600">
    <property type="protein sequence ID" value="CBE66899.1"/>
    <property type="molecule type" value="Genomic_DNA"/>
</dbReference>
<dbReference type="InterPro" id="IPR001932">
    <property type="entry name" value="PPM-type_phosphatase-like_dom"/>
</dbReference>
<gene>
    <name evidence="29" type="primary">Dana\GF20730</name>
    <name evidence="18" type="synonym">CG6036</name>
    <name evidence="29" type="synonym">dana_GLEANR_3977</name>
    <name evidence="29" type="ORF">GF20730</name>
</gene>
<keyword evidence="7" id="KW-0597">Phosphoprotein</keyword>
<proteinExistence type="inferred from homology"/>
<evidence type="ECO:0000313" key="30">
    <source>
        <dbReference type="Proteomes" id="UP000007801"/>
    </source>
</evidence>
<sequence length="366" mass="40608">MGGFLDKPETDKDFDVGTGNGLQYCVSSMQGWRMEMEDTHAAAIGINEAFPSWSYFGVFDGHAGKAIALQCAEDLLNTIVKTDQFSKMQIELGIRTGFLRLDDEMRKGVEKTGGSTAICCFVAPKKLYFANCGDSRAVLCRNGRAAFSTFDHKPTSAIEKDRIQKAGGSVMIKRVNGTLAVSRAMGDYDFKGDLTRGCCEQLVSPEPDVTVLERLASDEFIILACDGIWDVISNDDLCAFIHSRLCISWDLPEIVNSVLDICLHKGSRDNMTLMIVILPGAPTIDKDAVAADKNLDNNIAQMAREVMAKNEIFDYEVLVHIMKRMASNIHNLPPGGGIFSKYHVIEQVYQEAYPNKPREFHDYYTI</sequence>
<dbReference type="EMBL" id="FN546599">
    <property type="protein sequence ID" value="CBE66898.1"/>
    <property type="molecule type" value="Genomic_DNA"/>
</dbReference>
<dbReference type="InterPro" id="IPR036457">
    <property type="entry name" value="PPM-type-like_dom_sf"/>
</dbReference>
<dbReference type="SUPFAM" id="SSF81606">
    <property type="entry name" value="PP2C-like"/>
    <property type="match status" value="1"/>
</dbReference>
<evidence type="ECO:0000256" key="14">
    <source>
        <dbReference type="ARBA" id="ARBA00023211"/>
    </source>
</evidence>
<dbReference type="SMART" id="SM00332">
    <property type="entry name" value="PP2Cc"/>
    <property type="match status" value="1"/>
</dbReference>
<accession>B3N1M0</accession>
<dbReference type="SMR" id="B3N1M0"/>
<dbReference type="InterPro" id="IPR012911">
    <property type="entry name" value="PP2C_C"/>
</dbReference>
<reference evidence="29 30" key="1">
    <citation type="journal article" date="2007" name="Nature">
        <title>Evolution of genes and genomes on the Drosophila phylogeny.</title>
        <authorList>
            <consortium name="Drosophila 12 Genomes Consortium"/>
            <person name="Clark A.G."/>
            <person name="Eisen M.B."/>
            <person name="Smith D.R."/>
            <person name="Bergman C.M."/>
            <person name="Oliver B."/>
            <person name="Markow T.A."/>
            <person name="Kaufman T.C."/>
            <person name="Kellis M."/>
            <person name="Gelbart W."/>
            <person name="Iyer V.N."/>
            <person name="Pollard D.A."/>
            <person name="Sackton T.B."/>
            <person name="Larracuente A.M."/>
            <person name="Singh N.D."/>
            <person name="Abad J.P."/>
            <person name="Abt D.N."/>
            <person name="Adryan B."/>
            <person name="Aguade M."/>
            <person name="Akashi H."/>
            <person name="Anderson W.W."/>
            <person name="Aquadro C.F."/>
            <person name="Ardell D.H."/>
            <person name="Arguello R."/>
            <person name="Artieri C.G."/>
            <person name="Barbash D.A."/>
            <person name="Barker D."/>
            <person name="Barsanti P."/>
            <person name="Batterham P."/>
            <person name="Batzoglou S."/>
            <person name="Begun D."/>
            <person name="Bhutkar A."/>
            <person name="Blanco E."/>
            <person name="Bosak S.A."/>
            <person name="Bradley R.K."/>
            <person name="Brand A.D."/>
            <person name="Brent M.R."/>
            <person name="Brooks A.N."/>
            <person name="Brown R.H."/>
            <person name="Butlin R.K."/>
            <person name="Caggese C."/>
            <person name="Calvi B.R."/>
            <person name="Bernardo de Carvalho A."/>
            <person name="Caspi A."/>
            <person name="Castrezana S."/>
            <person name="Celniker S.E."/>
            <person name="Chang J.L."/>
            <person name="Chapple C."/>
            <person name="Chatterji S."/>
            <person name="Chinwalla A."/>
            <person name="Civetta A."/>
            <person name="Clifton S.W."/>
            <person name="Comeron J.M."/>
            <person name="Costello J.C."/>
            <person name="Coyne J.A."/>
            <person name="Daub J."/>
            <person name="David R.G."/>
            <person name="Delcher A.L."/>
            <person name="Delehaunty K."/>
            <person name="Do C.B."/>
            <person name="Ebling H."/>
            <person name="Edwards K."/>
            <person name="Eickbush T."/>
            <person name="Evans J.D."/>
            <person name="Filipski A."/>
            <person name="Findeiss S."/>
            <person name="Freyhult E."/>
            <person name="Fulton L."/>
            <person name="Fulton R."/>
            <person name="Garcia A.C."/>
            <person name="Gardiner A."/>
            <person name="Garfield D.A."/>
            <person name="Garvin B.E."/>
            <person name="Gibson G."/>
            <person name="Gilbert D."/>
            <person name="Gnerre S."/>
            <person name="Godfrey J."/>
            <person name="Good R."/>
            <person name="Gotea V."/>
            <person name="Gravely B."/>
            <person name="Greenberg A.J."/>
            <person name="Griffiths-Jones S."/>
            <person name="Gross S."/>
            <person name="Guigo R."/>
            <person name="Gustafson E.A."/>
            <person name="Haerty W."/>
            <person name="Hahn M.W."/>
            <person name="Halligan D.L."/>
            <person name="Halpern A.L."/>
            <person name="Halter G.M."/>
            <person name="Han M.V."/>
            <person name="Heger A."/>
            <person name="Hillier L."/>
            <person name="Hinrichs A.S."/>
            <person name="Holmes I."/>
            <person name="Hoskins R.A."/>
            <person name="Hubisz M.J."/>
            <person name="Hultmark D."/>
            <person name="Huntley M.A."/>
            <person name="Jaffe D.B."/>
            <person name="Jagadeeshan S."/>
            <person name="Jeck W.R."/>
            <person name="Johnson J."/>
            <person name="Jones C.D."/>
            <person name="Jordan W.C."/>
            <person name="Karpen G.H."/>
            <person name="Kataoka E."/>
            <person name="Keightley P.D."/>
            <person name="Kheradpour P."/>
            <person name="Kirkness E.F."/>
            <person name="Koerich L.B."/>
            <person name="Kristiansen K."/>
            <person name="Kudrna D."/>
            <person name="Kulathinal R.J."/>
            <person name="Kumar S."/>
            <person name="Kwok R."/>
            <person name="Lander E."/>
            <person name="Langley C.H."/>
            <person name="Lapoint R."/>
            <person name="Lazzaro B.P."/>
            <person name="Lee S.J."/>
            <person name="Levesque L."/>
            <person name="Li R."/>
            <person name="Lin C.F."/>
            <person name="Lin M.F."/>
            <person name="Lindblad-Toh K."/>
            <person name="Llopart A."/>
            <person name="Long M."/>
            <person name="Low L."/>
            <person name="Lozovsky E."/>
            <person name="Lu J."/>
            <person name="Luo M."/>
            <person name="Machado C.A."/>
            <person name="Makalowski W."/>
            <person name="Marzo M."/>
            <person name="Matsuda M."/>
            <person name="Matzkin L."/>
            <person name="McAllister B."/>
            <person name="McBride C.S."/>
            <person name="McKernan B."/>
            <person name="McKernan K."/>
            <person name="Mendez-Lago M."/>
            <person name="Minx P."/>
            <person name="Mollenhauer M.U."/>
            <person name="Montooth K."/>
            <person name="Mount S.M."/>
            <person name="Mu X."/>
            <person name="Myers E."/>
            <person name="Negre B."/>
            <person name="Newfeld S."/>
            <person name="Nielsen R."/>
            <person name="Noor M.A."/>
            <person name="O'Grady P."/>
            <person name="Pachter L."/>
            <person name="Papaceit M."/>
            <person name="Parisi M.J."/>
            <person name="Parisi M."/>
            <person name="Parts L."/>
            <person name="Pedersen J.S."/>
            <person name="Pesole G."/>
            <person name="Phillippy A.M."/>
            <person name="Ponting C.P."/>
            <person name="Pop M."/>
            <person name="Porcelli D."/>
            <person name="Powell J.R."/>
            <person name="Prohaska S."/>
            <person name="Pruitt K."/>
            <person name="Puig M."/>
            <person name="Quesneville H."/>
            <person name="Ram K.R."/>
            <person name="Rand D."/>
            <person name="Rasmussen M.D."/>
            <person name="Reed L.K."/>
            <person name="Reenan R."/>
            <person name="Reily A."/>
            <person name="Remington K.A."/>
            <person name="Rieger T.T."/>
            <person name="Ritchie M.G."/>
            <person name="Robin C."/>
            <person name="Rogers Y.H."/>
            <person name="Rohde C."/>
            <person name="Rozas J."/>
            <person name="Rubenfield M.J."/>
            <person name="Ruiz A."/>
            <person name="Russo S."/>
            <person name="Salzberg S.L."/>
            <person name="Sanchez-Gracia A."/>
            <person name="Saranga D.J."/>
            <person name="Sato H."/>
            <person name="Schaeffer S.W."/>
            <person name="Schatz M.C."/>
            <person name="Schlenke T."/>
            <person name="Schwartz R."/>
            <person name="Segarra C."/>
            <person name="Singh R.S."/>
            <person name="Sirot L."/>
            <person name="Sirota M."/>
            <person name="Sisneros N.B."/>
            <person name="Smith C.D."/>
            <person name="Smith T.F."/>
            <person name="Spieth J."/>
            <person name="Stage D.E."/>
            <person name="Stark A."/>
            <person name="Stephan W."/>
            <person name="Strausberg R.L."/>
            <person name="Strempel S."/>
            <person name="Sturgill D."/>
            <person name="Sutton G."/>
            <person name="Sutton G.G."/>
            <person name="Tao W."/>
            <person name="Teichmann S."/>
            <person name="Tobari Y.N."/>
            <person name="Tomimura Y."/>
            <person name="Tsolas J.M."/>
            <person name="Valente V.L."/>
            <person name="Venter E."/>
            <person name="Venter J.C."/>
            <person name="Vicario S."/>
            <person name="Vieira F.G."/>
            <person name="Vilella A.J."/>
            <person name="Villasante A."/>
            <person name="Walenz B."/>
            <person name="Wang J."/>
            <person name="Wasserman M."/>
            <person name="Watts T."/>
            <person name="Wilson D."/>
            <person name="Wilson R.K."/>
            <person name="Wing R.A."/>
            <person name="Wolfner M.F."/>
            <person name="Wong A."/>
            <person name="Wong G.K."/>
            <person name="Wu C.I."/>
            <person name="Wu G."/>
            <person name="Yamamoto D."/>
            <person name="Yang H.P."/>
            <person name="Yang S.P."/>
            <person name="Yorke J.A."/>
            <person name="Yoshida K."/>
            <person name="Zdobnov E."/>
            <person name="Zhang P."/>
            <person name="Zhang Y."/>
            <person name="Zimin A.V."/>
            <person name="Baldwin J."/>
            <person name="Abdouelleil A."/>
            <person name="Abdulkadir J."/>
            <person name="Abebe A."/>
            <person name="Abera B."/>
            <person name="Abreu J."/>
            <person name="Acer S.C."/>
            <person name="Aftuck L."/>
            <person name="Alexander A."/>
            <person name="An P."/>
            <person name="Anderson E."/>
            <person name="Anderson S."/>
            <person name="Arachi H."/>
            <person name="Azer M."/>
            <person name="Bachantsang P."/>
            <person name="Barry A."/>
            <person name="Bayul T."/>
            <person name="Berlin A."/>
            <person name="Bessette D."/>
            <person name="Bloom T."/>
            <person name="Blye J."/>
            <person name="Boguslavskiy L."/>
            <person name="Bonnet C."/>
            <person name="Boukhgalter B."/>
            <person name="Bourzgui I."/>
            <person name="Brown A."/>
            <person name="Cahill P."/>
            <person name="Channer S."/>
            <person name="Cheshatsang Y."/>
            <person name="Chuda L."/>
            <person name="Citroen M."/>
            <person name="Collymore A."/>
            <person name="Cooke P."/>
            <person name="Costello M."/>
            <person name="D'Aco K."/>
            <person name="Daza R."/>
            <person name="De Haan G."/>
            <person name="DeGray S."/>
            <person name="DeMaso C."/>
            <person name="Dhargay N."/>
            <person name="Dooley K."/>
            <person name="Dooley E."/>
            <person name="Doricent M."/>
            <person name="Dorje P."/>
            <person name="Dorjee K."/>
            <person name="Dupes A."/>
            <person name="Elong R."/>
            <person name="Falk J."/>
            <person name="Farina A."/>
            <person name="Faro S."/>
            <person name="Ferguson D."/>
            <person name="Fisher S."/>
            <person name="Foley C.D."/>
            <person name="Franke A."/>
            <person name="Friedrich D."/>
            <person name="Gadbois L."/>
            <person name="Gearin G."/>
            <person name="Gearin C.R."/>
            <person name="Giannoukos G."/>
            <person name="Goode T."/>
            <person name="Graham J."/>
            <person name="Grandbois E."/>
            <person name="Grewal S."/>
            <person name="Gyaltsen K."/>
            <person name="Hafez N."/>
            <person name="Hagos B."/>
            <person name="Hall J."/>
            <person name="Henson C."/>
            <person name="Hollinger A."/>
            <person name="Honan T."/>
            <person name="Huard M.D."/>
            <person name="Hughes L."/>
            <person name="Hurhula B."/>
            <person name="Husby M.E."/>
            <person name="Kamat A."/>
            <person name="Kanga B."/>
            <person name="Kashin S."/>
            <person name="Khazanovich D."/>
            <person name="Kisner P."/>
            <person name="Lance K."/>
            <person name="Lara M."/>
            <person name="Lee W."/>
            <person name="Lennon N."/>
            <person name="Letendre F."/>
            <person name="LeVine R."/>
            <person name="Lipovsky A."/>
            <person name="Liu X."/>
            <person name="Liu J."/>
            <person name="Liu S."/>
            <person name="Lokyitsang T."/>
            <person name="Lokyitsang Y."/>
            <person name="Lubonja R."/>
            <person name="Lui A."/>
            <person name="MacDonald P."/>
            <person name="Magnisalis V."/>
            <person name="Maru K."/>
            <person name="Matthews C."/>
            <person name="McCusker W."/>
            <person name="McDonough S."/>
            <person name="Mehta T."/>
            <person name="Meldrim J."/>
            <person name="Meneus L."/>
            <person name="Mihai O."/>
            <person name="Mihalev A."/>
            <person name="Mihova T."/>
            <person name="Mittelman R."/>
            <person name="Mlenga V."/>
            <person name="Montmayeur A."/>
            <person name="Mulrain L."/>
            <person name="Navidi A."/>
            <person name="Naylor J."/>
            <person name="Negash T."/>
            <person name="Nguyen T."/>
            <person name="Nguyen N."/>
            <person name="Nicol R."/>
            <person name="Norbu C."/>
            <person name="Norbu N."/>
            <person name="Novod N."/>
            <person name="O'Neill B."/>
            <person name="Osman S."/>
            <person name="Markiewicz E."/>
            <person name="Oyono O.L."/>
            <person name="Patti C."/>
            <person name="Phunkhang P."/>
            <person name="Pierre F."/>
            <person name="Priest M."/>
            <person name="Raghuraman S."/>
            <person name="Rege F."/>
            <person name="Reyes R."/>
            <person name="Rise C."/>
            <person name="Rogov P."/>
            <person name="Ross K."/>
            <person name="Ryan E."/>
            <person name="Settipalli S."/>
            <person name="Shea T."/>
            <person name="Sherpa N."/>
            <person name="Shi L."/>
            <person name="Shih D."/>
            <person name="Sparrow T."/>
            <person name="Spaulding J."/>
            <person name="Stalker J."/>
            <person name="Stange-Thomann N."/>
            <person name="Stavropoulos S."/>
            <person name="Stone C."/>
            <person name="Strader C."/>
            <person name="Tesfaye S."/>
            <person name="Thomson T."/>
            <person name="Thoulutsang Y."/>
            <person name="Thoulutsang D."/>
            <person name="Topham K."/>
            <person name="Topping I."/>
            <person name="Tsamla T."/>
            <person name="Vassiliev H."/>
            <person name="Vo A."/>
            <person name="Wangchuk T."/>
            <person name="Wangdi T."/>
            <person name="Weiand M."/>
            <person name="Wilkinson J."/>
            <person name="Wilson A."/>
            <person name="Yadav S."/>
            <person name="Young G."/>
            <person name="Yu Q."/>
            <person name="Zembek L."/>
            <person name="Zhong D."/>
            <person name="Zimmer A."/>
            <person name="Zwirko Z."/>
            <person name="Jaffe D.B."/>
            <person name="Alvarez P."/>
            <person name="Brockman W."/>
            <person name="Butler J."/>
            <person name="Chin C."/>
            <person name="Gnerre S."/>
            <person name="Grabherr M."/>
            <person name="Kleber M."/>
            <person name="Mauceli E."/>
            <person name="MacCallum I."/>
        </authorList>
    </citation>
    <scope>NUCLEOTIDE SEQUENCE [LARGE SCALE GENOMIC DNA]</scope>
    <source>
        <strain evidence="29">TSC#14024-0371.13</strain>
        <strain evidence="30">Tucson 14024-0371.13</strain>
    </source>
</reference>
<evidence type="ECO:0000313" key="22">
    <source>
        <dbReference type="EMBL" id="CBE66902.1"/>
    </source>
</evidence>